<dbReference type="Gene3D" id="3.40.50.150">
    <property type="entry name" value="Vaccinia Virus protein VP39"/>
    <property type="match status" value="1"/>
</dbReference>
<evidence type="ECO:0000313" key="3">
    <source>
        <dbReference type="Proteomes" id="UP000294614"/>
    </source>
</evidence>
<protein>
    <submittedName>
        <fullName evidence="2">Methyltransferase family protein</fullName>
    </submittedName>
</protein>
<keyword evidence="2" id="KW-0489">Methyltransferase</keyword>
<dbReference type="PANTHER" id="PTHR42912">
    <property type="entry name" value="METHYLTRANSFERASE"/>
    <property type="match status" value="1"/>
</dbReference>
<dbReference type="OrthoDB" id="9787738at2"/>
<dbReference type="Proteomes" id="UP000294614">
    <property type="component" value="Unassembled WGS sequence"/>
</dbReference>
<dbReference type="InterPro" id="IPR029063">
    <property type="entry name" value="SAM-dependent_MTases_sf"/>
</dbReference>
<proteinExistence type="predicted"/>
<comment type="caution">
    <text evidence="2">The sequence shown here is derived from an EMBL/GenBank/DDBJ whole genome shotgun (WGS) entry which is preliminary data.</text>
</comment>
<dbReference type="SUPFAM" id="SSF53335">
    <property type="entry name" value="S-adenosyl-L-methionine-dependent methyltransferases"/>
    <property type="match status" value="1"/>
</dbReference>
<dbReference type="PANTHER" id="PTHR42912:SF93">
    <property type="entry name" value="N6-ADENOSINE-METHYLTRANSFERASE TMT1A"/>
    <property type="match status" value="1"/>
</dbReference>
<reference evidence="2 3" key="1">
    <citation type="submission" date="2019-03" db="EMBL/GenBank/DDBJ databases">
        <title>Genomic Encyclopedia of Type Strains, Phase IV (KMG-IV): sequencing the most valuable type-strain genomes for metagenomic binning, comparative biology and taxonomic classification.</title>
        <authorList>
            <person name="Goeker M."/>
        </authorList>
    </citation>
    <scope>NUCLEOTIDE SEQUENCE [LARGE SCALE GENOMIC DNA]</scope>
    <source>
        <strain evidence="2 3">DSM 24984</strain>
    </source>
</reference>
<evidence type="ECO:0000313" key="2">
    <source>
        <dbReference type="EMBL" id="TCK61883.1"/>
    </source>
</evidence>
<dbReference type="InterPro" id="IPR050508">
    <property type="entry name" value="Methyltransf_Superfamily"/>
</dbReference>
<keyword evidence="3" id="KW-1185">Reference proteome</keyword>
<dbReference type="Pfam" id="PF08241">
    <property type="entry name" value="Methyltransf_11"/>
    <property type="match status" value="1"/>
</dbReference>
<name>A0A4R1KD16_9BACT</name>
<keyword evidence="2" id="KW-0808">Transferase</keyword>
<dbReference type="AlphaFoldDB" id="A0A4R1KD16"/>
<dbReference type="CDD" id="cd02440">
    <property type="entry name" value="AdoMet_MTases"/>
    <property type="match status" value="1"/>
</dbReference>
<dbReference type="RefSeq" id="WP_132871529.1">
    <property type="nucleotide sequence ID" value="NZ_JBLJBI010000008.1"/>
</dbReference>
<dbReference type="InterPro" id="IPR013216">
    <property type="entry name" value="Methyltransf_11"/>
</dbReference>
<evidence type="ECO:0000259" key="1">
    <source>
        <dbReference type="Pfam" id="PF08241"/>
    </source>
</evidence>
<dbReference type="GO" id="GO:0032259">
    <property type="term" value="P:methylation"/>
    <property type="evidence" value="ECO:0007669"/>
    <property type="project" value="UniProtKB-KW"/>
</dbReference>
<gene>
    <name evidence="2" type="ORF">C8D98_0389</name>
</gene>
<dbReference type="GO" id="GO:0008757">
    <property type="term" value="F:S-adenosylmethionine-dependent methyltransferase activity"/>
    <property type="evidence" value="ECO:0007669"/>
    <property type="project" value="InterPro"/>
</dbReference>
<organism evidence="2 3">
    <name type="scientific">Seleniivibrio woodruffii</name>
    <dbReference type="NCBI Taxonomy" id="1078050"/>
    <lineage>
        <taxon>Bacteria</taxon>
        <taxon>Pseudomonadati</taxon>
        <taxon>Deferribacterota</taxon>
        <taxon>Deferribacteres</taxon>
        <taxon>Deferribacterales</taxon>
        <taxon>Geovibrionaceae</taxon>
        <taxon>Seleniivibrio</taxon>
    </lineage>
</organism>
<sequence>MSFDSSSRNYLNSSDHRTGSDLEYFAGKFGGTRFERALDIACAAGHFAQAVNADTKIVCDMSLNMLKTAGDAFGLDISAVSAAEFLPFAEASFDFAGCRIAMHHFRSPCMFMGEVFRVLKEGGIFVLIDSVVDEGDEHMNRLELVRDETHRKSHTADHIIAMAECEGFEVKDFALFHKRHNFSEWADRLNPSAQLRERIESEFLSLPEDYKQKYRMETENGRVVSYTDKKGFFIFMKP</sequence>
<accession>A0A4R1KD16</accession>
<dbReference type="EMBL" id="SMGG01000003">
    <property type="protein sequence ID" value="TCK61883.1"/>
    <property type="molecule type" value="Genomic_DNA"/>
</dbReference>
<feature type="domain" description="Methyltransferase type 11" evidence="1">
    <location>
        <begin position="38"/>
        <end position="127"/>
    </location>
</feature>